<feature type="transmembrane region" description="Helical" evidence="1">
    <location>
        <begin position="333"/>
        <end position="353"/>
    </location>
</feature>
<dbReference type="AlphaFoldDB" id="A0A098VQ57"/>
<sequence>MSSTSSLIYSSSSLFNDEPNVASDNKNGALKAESLTLDFNSTFDNNFASILADDIGSISPLPTSNGEDKMGSKDLRPSVLEYVDFLYSKLEKRSPGFAERGCQDWLPYMQADHHRTTCNDLVTQWIIDLGTVSSDVLMTRESSALFVKSIDYISTKVTAILLQIYRDAPGSFWKPFDKKLAFDVRSMFSFLYLFCFTCLFGALECTLTTRKFYFLFLQSLAEYLISDGALLRLEKDFFYLFEGILEQRQVRLKSLISQSLLGSTNHKGGNLQLLNEYYTVAIEGSLSSISSLNASLYRIESWRPSPADLMTLVESLSHRPFSNLKAKRRWPSWIRLISVPMVTAALVVFTRLLKNGLLGRRVML</sequence>
<organism evidence="2 3">
    <name type="scientific">Mitosporidium daphniae</name>
    <dbReference type="NCBI Taxonomy" id="1485682"/>
    <lineage>
        <taxon>Eukaryota</taxon>
        <taxon>Fungi</taxon>
        <taxon>Fungi incertae sedis</taxon>
        <taxon>Microsporidia</taxon>
        <taxon>Mitosporidium</taxon>
    </lineage>
</organism>
<gene>
    <name evidence="2" type="ORF">DI09_50p110</name>
</gene>
<proteinExistence type="predicted"/>
<keyword evidence="3" id="KW-1185">Reference proteome</keyword>
<keyword evidence="1" id="KW-0472">Membrane</keyword>
<dbReference type="RefSeq" id="XP_013237331.1">
    <property type="nucleotide sequence ID" value="XM_013381877.1"/>
</dbReference>
<protein>
    <submittedName>
        <fullName evidence="2">Uncharacterized protein</fullName>
    </submittedName>
</protein>
<dbReference type="GeneID" id="25260202"/>
<dbReference type="Proteomes" id="UP000029725">
    <property type="component" value="Unassembled WGS sequence"/>
</dbReference>
<dbReference type="VEuPathDB" id="MicrosporidiaDB:DI09_50p110"/>
<accession>A0A098VQ57</accession>
<evidence type="ECO:0000313" key="2">
    <source>
        <dbReference type="EMBL" id="KGG50904.1"/>
    </source>
</evidence>
<feature type="transmembrane region" description="Helical" evidence="1">
    <location>
        <begin position="187"/>
        <end position="207"/>
    </location>
</feature>
<dbReference type="HOGENOM" id="CLU_760936_0_0_1"/>
<reference evidence="2 3" key="1">
    <citation type="submission" date="2014-04" db="EMBL/GenBank/DDBJ databases">
        <title>A new species of microsporidia sheds light on the evolution of extreme parasitism.</title>
        <authorList>
            <person name="Haag K.L."/>
            <person name="James T.Y."/>
            <person name="Larsson R."/>
            <person name="Schaer T.M."/>
            <person name="Refardt D."/>
            <person name="Pombert J.-F."/>
            <person name="Ebert D."/>
        </authorList>
    </citation>
    <scope>NUCLEOTIDE SEQUENCE [LARGE SCALE GENOMIC DNA]</scope>
    <source>
        <strain evidence="2 3">UGP3</strain>
        <tissue evidence="2">Spores</tissue>
    </source>
</reference>
<keyword evidence="1" id="KW-0812">Transmembrane</keyword>
<comment type="caution">
    <text evidence="2">The sequence shown here is derived from an EMBL/GenBank/DDBJ whole genome shotgun (WGS) entry which is preliminary data.</text>
</comment>
<keyword evidence="1" id="KW-1133">Transmembrane helix</keyword>
<dbReference type="EMBL" id="JMKJ01000455">
    <property type="protein sequence ID" value="KGG50904.1"/>
    <property type="molecule type" value="Genomic_DNA"/>
</dbReference>
<evidence type="ECO:0000313" key="3">
    <source>
        <dbReference type="Proteomes" id="UP000029725"/>
    </source>
</evidence>
<name>A0A098VQ57_9MICR</name>
<evidence type="ECO:0000256" key="1">
    <source>
        <dbReference type="SAM" id="Phobius"/>
    </source>
</evidence>